<keyword evidence="1" id="KW-0732">Signal</keyword>
<dbReference type="EMBL" id="JASAYJ010000003">
    <property type="protein sequence ID" value="MDP8186594.1"/>
    <property type="molecule type" value="Genomic_DNA"/>
</dbReference>
<accession>A0AAW8CG43</accession>
<feature type="signal peptide" evidence="1">
    <location>
        <begin position="1"/>
        <end position="21"/>
    </location>
</feature>
<gene>
    <name evidence="2" type="ORF">QJU78_02210</name>
</gene>
<protein>
    <submittedName>
        <fullName evidence="2">Uncharacterized protein</fullName>
    </submittedName>
</protein>
<sequence>MKKLVFLLTSIITFLPMYAQASICDVIIHSSKSLKTTRDEVRKYNNFDNVRILKSGGWFLVSVANLNKQASEQILNEWKAQGKIPNDSYCSSVRYPLFENSPYNKKVTKSTKVEAIQGKKESEPRVEQKAVIHKNNEVKKENIVQKPMPQTETNVTKVEVKNEKIQQPVEKNVTKSNVDPQAKLMISEFNKKIANYQKNKLNFIDSYNKTNNALNLTLQSPTQDNLSQYERLLQALLEAEKVLIESYNNVVNDYKINMESFNKIKEVDKLPSFLKNERMNIEMISNKISEMNGRLCQNKIFKHNCYANL</sequence>
<comment type="caution">
    <text evidence="2">The sequence shown here is derived from an EMBL/GenBank/DDBJ whole genome shotgun (WGS) entry which is preliminary data.</text>
</comment>
<dbReference type="RefSeq" id="WP_211597258.1">
    <property type="nucleotide sequence ID" value="NZ_JAGRQI010000003.1"/>
</dbReference>
<proteinExistence type="predicted"/>
<organism evidence="2 3">
    <name type="scientific">Pasteurella atlantica</name>
    <dbReference type="NCBI Taxonomy" id="2827233"/>
    <lineage>
        <taxon>Bacteria</taxon>
        <taxon>Pseudomonadati</taxon>
        <taxon>Pseudomonadota</taxon>
        <taxon>Gammaproteobacteria</taxon>
        <taxon>Pasteurellales</taxon>
        <taxon>Pasteurellaceae</taxon>
        <taxon>Pasteurella</taxon>
    </lineage>
</organism>
<evidence type="ECO:0000256" key="1">
    <source>
        <dbReference type="SAM" id="SignalP"/>
    </source>
</evidence>
<evidence type="ECO:0000313" key="2">
    <source>
        <dbReference type="EMBL" id="MDP8186594.1"/>
    </source>
</evidence>
<feature type="chain" id="PRO_5043891542" evidence="1">
    <location>
        <begin position="22"/>
        <end position="309"/>
    </location>
</feature>
<evidence type="ECO:0000313" key="3">
    <source>
        <dbReference type="Proteomes" id="UP001230466"/>
    </source>
</evidence>
<dbReference type="AlphaFoldDB" id="A0AAW8CG43"/>
<reference evidence="2" key="1">
    <citation type="journal article" date="2023" name="Front. Microbiol.">
        <title>Phylogeography and host specificity of Pasteurellaceae pathogenic to sea-farmed fish in the north-east Atlantic.</title>
        <authorList>
            <person name="Gulla S."/>
            <person name="Colquhoun D.J."/>
            <person name="Olsen A.B."/>
            <person name="Spilsberg B."/>
            <person name="Lagesen K."/>
            <person name="Aakesson C.P."/>
            <person name="Strom S."/>
            <person name="Manji F."/>
            <person name="Birkbeck T.H."/>
            <person name="Nilsen H.K."/>
        </authorList>
    </citation>
    <scope>NUCLEOTIDE SEQUENCE</scope>
    <source>
        <strain evidence="2">VIB1234</strain>
    </source>
</reference>
<dbReference type="Proteomes" id="UP001230466">
    <property type="component" value="Unassembled WGS sequence"/>
</dbReference>
<name>A0AAW8CG43_9PAST</name>